<evidence type="ECO:0000259" key="6">
    <source>
        <dbReference type="PROSITE" id="PS50213"/>
    </source>
</evidence>
<dbReference type="InterPro" id="IPR036378">
    <property type="entry name" value="FAS1_dom_sf"/>
</dbReference>
<dbReference type="SUPFAM" id="SSF103511">
    <property type="entry name" value="Chlorophyll a-b binding protein"/>
    <property type="match status" value="3"/>
</dbReference>
<dbReference type="Proteomes" id="UP000626109">
    <property type="component" value="Unassembled WGS sequence"/>
</dbReference>
<feature type="binding site" evidence="5">
    <location>
        <position position="255"/>
    </location>
    <ligand>
        <name>chlorophyll a</name>
        <dbReference type="ChEBI" id="CHEBI:58416"/>
        <label>1</label>
    </ligand>
</feature>
<protein>
    <recommendedName>
        <fullName evidence="6">FAS1 domain-containing protein</fullName>
    </recommendedName>
</protein>
<accession>A0A813JQL8</accession>
<dbReference type="FunFam" id="2.30.180.10:FF:000032">
    <property type="entry name" value="Fasciclin domain-containing protein, putative"/>
    <property type="match status" value="1"/>
</dbReference>
<dbReference type="SMART" id="SM00554">
    <property type="entry name" value="FAS1"/>
    <property type="match status" value="1"/>
</dbReference>
<evidence type="ECO:0000313" key="8">
    <source>
        <dbReference type="Proteomes" id="UP000626109"/>
    </source>
</evidence>
<dbReference type="AlphaFoldDB" id="A0A813JQL8"/>
<dbReference type="EMBL" id="CAJNNW010026334">
    <property type="protein sequence ID" value="CAE8684581.1"/>
    <property type="molecule type" value="Genomic_DNA"/>
</dbReference>
<evidence type="ECO:0000256" key="2">
    <source>
        <dbReference type="ARBA" id="ARBA00022528"/>
    </source>
</evidence>
<dbReference type="InterPro" id="IPR022796">
    <property type="entry name" value="Chloroa_b-bind"/>
</dbReference>
<keyword evidence="2" id="KW-0150">Chloroplast</keyword>
<dbReference type="Pfam" id="PF02469">
    <property type="entry name" value="Fasciclin"/>
    <property type="match status" value="1"/>
</dbReference>
<dbReference type="Gene3D" id="2.30.180.10">
    <property type="entry name" value="FAS1 domain"/>
    <property type="match status" value="1"/>
</dbReference>
<feature type="binding site" evidence="5">
    <location>
        <position position="110"/>
    </location>
    <ligand>
        <name>chlorophyll a</name>
        <dbReference type="ChEBI" id="CHEBI:58416"/>
        <label>1</label>
    </ligand>
</feature>
<keyword evidence="5" id="KW-0157">Chromophore</keyword>
<evidence type="ECO:0000256" key="3">
    <source>
        <dbReference type="ARBA" id="ARBA00022531"/>
    </source>
</evidence>
<reference evidence="7" key="1">
    <citation type="submission" date="2021-02" db="EMBL/GenBank/DDBJ databases">
        <authorList>
            <person name="Dougan E. K."/>
            <person name="Rhodes N."/>
            <person name="Thang M."/>
            <person name="Chan C."/>
        </authorList>
    </citation>
    <scope>NUCLEOTIDE SEQUENCE</scope>
</reference>
<keyword evidence="5" id="KW-0148">Chlorophyll</keyword>
<feature type="binding site" evidence="5">
    <location>
        <position position="243"/>
    </location>
    <ligand>
        <name>chlorophyll a</name>
        <dbReference type="ChEBI" id="CHEBI:58416"/>
        <label>1</label>
    </ligand>
</feature>
<evidence type="ECO:0000256" key="1">
    <source>
        <dbReference type="ARBA" id="ARBA00004229"/>
    </source>
</evidence>
<feature type="binding site" description="axial binding residue" evidence="5">
    <location>
        <position position="130"/>
    </location>
    <ligand>
        <name>chlorophyll b</name>
        <dbReference type="ChEBI" id="CHEBI:61721"/>
        <label>1</label>
    </ligand>
    <ligandPart>
        <name>Mg</name>
        <dbReference type="ChEBI" id="CHEBI:25107"/>
    </ligandPart>
</feature>
<dbReference type="GO" id="GO:0009507">
    <property type="term" value="C:chloroplast"/>
    <property type="evidence" value="ECO:0007669"/>
    <property type="project" value="UniProtKB-SubCell"/>
</dbReference>
<comment type="caution">
    <text evidence="7">The sequence shown here is derived from an EMBL/GenBank/DDBJ whole genome shotgun (WGS) entry which is preliminary data.</text>
</comment>
<feature type="domain" description="FAS1" evidence="6">
    <location>
        <begin position="459"/>
        <end position="591"/>
    </location>
</feature>
<proteinExistence type="predicted"/>
<dbReference type="GO" id="GO:0016168">
    <property type="term" value="F:chlorophyll binding"/>
    <property type="evidence" value="ECO:0007669"/>
    <property type="project" value="UniProtKB-KW"/>
</dbReference>
<dbReference type="InterPro" id="IPR000782">
    <property type="entry name" value="FAS1_domain"/>
</dbReference>
<organism evidence="7 8">
    <name type="scientific">Polarella glacialis</name>
    <name type="common">Dinoflagellate</name>
    <dbReference type="NCBI Taxonomy" id="89957"/>
    <lineage>
        <taxon>Eukaryota</taxon>
        <taxon>Sar</taxon>
        <taxon>Alveolata</taxon>
        <taxon>Dinophyceae</taxon>
        <taxon>Suessiales</taxon>
        <taxon>Suessiaceae</taxon>
        <taxon>Polarella</taxon>
    </lineage>
</organism>
<comment type="subcellular location">
    <subcellularLocation>
        <location evidence="1">Plastid</location>
        <location evidence="1">Chloroplast</location>
    </subcellularLocation>
</comment>
<feature type="binding site" evidence="5">
    <location>
        <position position="238"/>
    </location>
    <ligand>
        <name>chlorophyll a</name>
        <dbReference type="ChEBI" id="CHEBI:58416"/>
        <label>1</label>
    </ligand>
</feature>
<feature type="binding site" description="axial binding residue" evidence="5">
    <location>
        <position position="188"/>
    </location>
    <ligand>
        <name>chlorophyll b</name>
        <dbReference type="ChEBI" id="CHEBI:61721"/>
        <label>1</label>
    </ligand>
    <ligandPart>
        <name>Mg</name>
        <dbReference type="ChEBI" id="CHEBI:25107"/>
    </ligandPart>
</feature>
<evidence type="ECO:0000256" key="5">
    <source>
        <dbReference type="PIRSR" id="PIRSR601344-1"/>
    </source>
</evidence>
<evidence type="ECO:0000256" key="4">
    <source>
        <dbReference type="ARBA" id="ARBA00022640"/>
    </source>
</evidence>
<keyword evidence="3" id="KW-0602">Photosynthesis</keyword>
<dbReference type="Gene3D" id="1.10.3460.10">
    <property type="entry name" value="Chlorophyll a/b binding protein domain"/>
    <property type="match status" value="3"/>
</dbReference>
<dbReference type="GO" id="GO:0016020">
    <property type="term" value="C:membrane"/>
    <property type="evidence" value="ECO:0007669"/>
    <property type="project" value="InterPro"/>
</dbReference>
<dbReference type="Pfam" id="PF00504">
    <property type="entry name" value="Chloroa_b-bind"/>
    <property type="match status" value="3"/>
</dbReference>
<dbReference type="PROSITE" id="PS50213">
    <property type="entry name" value="FAS1"/>
    <property type="match status" value="1"/>
</dbReference>
<dbReference type="GO" id="GO:0009765">
    <property type="term" value="P:photosynthesis, light harvesting"/>
    <property type="evidence" value="ECO:0007669"/>
    <property type="project" value="InterPro"/>
</dbReference>
<dbReference type="InterPro" id="IPR001344">
    <property type="entry name" value="Chloro_AB-bd_pln"/>
</dbReference>
<dbReference type="PANTHER" id="PTHR21649">
    <property type="entry name" value="CHLOROPHYLL A/B BINDING PROTEIN"/>
    <property type="match status" value="1"/>
</dbReference>
<feature type="binding site" description="axial binding residue" evidence="5">
    <location>
        <position position="199"/>
    </location>
    <ligand>
        <name>chlorophyll b</name>
        <dbReference type="ChEBI" id="CHEBI:61721"/>
        <label>1</label>
    </ligand>
    <ligandPart>
        <name>Mg</name>
        <dbReference type="ChEBI" id="CHEBI:25107"/>
    </ligandPart>
</feature>
<evidence type="ECO:0000313" key="7">
    <source>
        <dbReference type="EMBL" id="CAE8684581.1"/>
    </source>
</evidence>
<feature type="binding site" evidence="5">
    <location>
        <position position="128"/>
    </location>
    <ligand>
        <name>chlorophyll a</name>
        <dbReference type="ChEBI" id="CHEBI:58416"/>
        <label>1</label>
    </ligand>
</feature>
<sequence>MALQSTPGSVFVLANSAPSAFRGSALATAATVGLAPAALADASAPNSVNLVGLAAVGASLAAAASTRRHGQKVARNFFGGDSTPARPSFEVSNQSGIQEPIGFFDPLGLSADNDEATFKRRRTVEIKHGRVAMFATMGYITPFYFKFPGDLSPSLGLKFADVPNGLAAVSKVPLLGWFQILWFAGLIEGSGFFSGKYGLGFMKDTTMDGEPGNYGAGFPTFLGKVEDPEARKTKLAAELANGRLAMMAIIGMFFQDGLTGSAWGDWSLYTASPLRAAGSTRRHGQKVARNFFGGDSTPARPSFEVSNQSGIQEPIGFFDPLGLSADNDEVPLLGWFQILWFAGLIEGSGFFSGKYGLGFMKDTTMDGEPGNYGAGFPTFLGKVEDPEARKTKLAAELANGRLAMMAIIGMFFQDGLTGSAWGDWSLYTASPLRAAGSFAGYQAPQVEKSGRAAVVARRAENIAATAIAKDNFTILVKALQKAGLVETVSGETPYTLFAPTDAAFADLLKELGVTADQLLANPDLKSILLYHVAGGTTMSSSLKDGMRVTSAQGGQLAVQIGGGKVKVGRATVTAADVACSNGVIHVIDKVLLPPAAPAAPFDPATQIGAMAPLDFFDPLGFSKKGDKAGFNNLQASEIKHGRVAMMAALGAVVQHYVKFPGFESVPSGLGAVTTAPGTYGFAALFLVSGVLELAIWTQDDKKEPGNFGDPAGLNMYNPEMREKEINNGRMGMFSAIGIIAAEALSGKDGMNQLGL</sequence>
<dbReference type="SUPFAM" id="SSF82153">
    <property type="entry name" value="FAS1 domain"/>
    <property type="match status" value="1"/>
</dbReference>
<name>A0A813JQL8_POLGL</name>
<keyword evidence="4" id="KW-0934">Plastid</keyword>
<feature type="binding site" evidence="5">
    <location>
        <position position="125"/>
    </location>
    <ligand>
        <name>chlorophyll a</name>
        <dbReference type="ChEBI" id="CHEBI:58416"/>
        <label>1</label>
    </ligand>
</feature>
<gene>
    <name evidence="7" type="ORF">PGLA2088_LOCUS24006</name>
</gene>
<feature type="binding site" evidence="5">
    <location>
        <position position="241"/>
    </location>
    <ligand>
        <name>chlorophyll a</name>
        <dbReference type="ChEBI" id="CHEBI:58416"/>
        <label>1</label>
    </ligand>
</feature>